<accession>A0A7Y1LIQ6</accession>
<protein>
    <submittedName>
        <fullName evidence="2">Transposase</fullName>
    </submittedName>
</protein>
<dbReference type="Pfam" id="PF01527">
    <property type="entry name" value="HTH_Tnp_1"/>
    <property type="match status" value="1"/>
</dbReference>
<gene>
    <name evidence="2" type="ORF">HBO18_22510</name>
</gene>
<comment type="caution">
    <text evidence="2">The sequence shown here is derived from an EMBL/GenBank/DDBJ whole genome shotgun (WGS) entry which is preliminary data.</text>
</comment>
<dbReference type="InterPro" id="IPR009057">
    <property type="entry name" value="Homeodomain-like_sf"/>
</dbReference>
<evidence type="ECO:0000313" key="2">
    <source>
        <dbReference type="EMBL" id="NNA46894.1"/>
    </source>
</evidence>
<dbReference type="Proteomes" id="UP000583279">
    <property type="component" value="Unassembled WGS sequence"/>
</dbReference>
<name>A0A7Y1LIQ6_9PSED</name>
<dbReference type="GO" id="GO:0004803">
    <property type="term" value="F:transposase activity"/>
    <property type="evidence" value="ECO:0007669"/>
    <property type="project" value="InterPro"/>
</dbReference>
<evidence type="ECO:0000313" key="3">
    <source>
        <dbReference type="Proteomes" id="UP000583279"/>
    </source>
</evidence>
<dbReference type="EMBL" id="JAAQYK010000008">
    <property type="protein sequence ID" value="NNA46894.1"/>
    <property type="molecule type" value="Genomic_DNA"/>
</dbReference>
<evidence type="ECO:0000256" key="1">
    <source>
        <dbReference type="ARBA" id="ARBA00009964"/>
    </source>
</evidence>
<dbReference type="NCBIfam" id="NF047595">
    <property type="entry name" value="IS66_ISRel24_TnpA"/>
    <property type="match status" value="1"/>
</dbReference>
<organism evidence="2 3">
    <name type="scientific">Pseudomonas lactis</name>
    <dbReference type="NCBI Taxonomy" id="1615674"/>
    <lineage>
        <taxon>Bacteria</taxon>
        <taxon>Pseudomonadati</taxon>
        <taxon>Pseudomonadota</taxon>
        <taxon>Gammaproteobacteria</taxon>
        <taxon>Pseudomonadales</taxon>
        <taxon>Pseudomonadaceae</taxon>
        <taxon>Pseudomonas</taxon>
    </lineage>
</organism>
<dbReference type="InterPro" id="IPR002514">
    <property type="entry name" value="Transposase_8"/>
</dbReference>
<reference evidence="2 3" key="1">
    <citation type="journal article" date="2020" name="Front. Microbiol.">
        <title>Genetic Organization of the aprX-lipA2 Operon Affects the Proteolytic Potential of Pseudomonas Species in Milk.</title>
        <authorList>
            <person name="Maier C."/>
            <person name="Huptas C."/>
            <person name="von Neubeck M."/>
            <person name="Scherer S."/>
            <person name="Wenning M."/>
            <person name="Lucking G."/>
        </authorList>
    </citation>
    <scope>NUCLEOTIDE SEQUENCE [LARGE SCALE GENOMIC DNA]</scope>
    <source>
        <strain evidence="2 3">WS 4997</strain>
    </source>
</reference>
<dbReference type="GO" id="GO:0003677">
    <property type="term" value="F:DNA binding"/>
    <property type="evidence" value="ECO:0007669"/>
    <property type="project" value="InterPro"/>
</dbReference>
<dbReference type="SUPFAM" id="SSF46689">
    <property type="entry name" value="Homeodomain-like"/>
    <property type="match status" value="1"/>
</dbReference>
<dbReference type="GO" id="GO:0006313">
    <property type="term" value="P:DNA transposition"/>
    <property type="evidence" value="ECO:0007669"/>
    <property type="project" value="InterPro"/>
</dbReference>
<sequence length="145" mass="16305">MHRLKRASSPRWRIVETMENSLNQDRPRRRDYSKQFKAQVLARCAQPGASVGGVALAHGLHSNMVHRWVREQRERQVATAPTFVSLPMATAPCSPALNALPVQLAAPAEEPPLREVHLHIQRGELLVRLQCPLSQCGALLRELLR</sequence>
<comment type="similarity">
    <text evidence="1">Belongs to the transposase 8 family.</text>
</comment>
<dbReference type="AlphaFoldDB" id="A0A7Y1LIQ6"/>
<proteinExistence type="inferred from homology"/>